<gene>
    <name evidence="2" type="ORF">A1O7_08705</name>
</gene>
<evidence type="ECO:0000313" key="2">
    <source>
        <dbReference type="EMBL" id="EXJ55775.1"/>
    </source>
</evidence>
<dbReference type="OrthoDB" id="10372911at2759"/>
<dbReference type="AlphaFoldDB" id="W9VRW5"/>
<reference evidence="2 3" key="1">
    <citation type="submission" date="2013-03" db="EMBL/GenBank/DDBJ databases">
        <title>The Genome Sequence of Cladophialophora yegresii CBS 114405.</title>
        <authorList>
            <consortium name="The Broad Institute Genomics Platform"/>
            <person name="Cuomo C."/>
            <person name="de Hoog S."/>
            <person name="Gorbushina A."/>
            <person name="Walker B."/>
            <person name="Young S.K."/>
            <person name="Zeng Q."/>
            <person name="Gargeya S."/>
            <person name="Fitzgerald M."/>
            <person name="Haas B."/>
            <person name="Abouelleil A."/>
            <person name="Allen A.W."/>
            <person name="Alvarado L."/>
            <person name="Arachchi H.M."/>
            <person name="Berlin A.M."/>
            <person name="Chapman S.B."/>
            <person name="Gainer-Dewar J."/>
            <person name="Goldberg J."/>
            <person name="Griggs A."/>
            <person name="Gujja S."/>
            <person name="Hansen M."/>
            <person name="Howarth C."/>
            <person name="Imamovic A."/>
            <person name="Ireland A."/>
            <person name="Larimer J."/>
            <person name="McCowan C."/>
            <person name="Murphy C."/>
            <person name="Pearson M."/>
            <person name="Poon T.W."/>
            <person name="Priest M."/>
            <person name="Roberts A."/>
            <person name="Saif S."/>
            <person name="Shea T."/>
            <person name="Sisk P."/>
            <person name="Sykes S."/>
            <person name="Wortman J."/>
            <person name="Nusbaum C."/>
            <person name="Birren B."/>
        </authorList>
    </citation>
    <scope>NUCLEOTIDE SEQUENCE [LARGE SCALE GENOMIC DNA]</scope>
    <source>
        <strain evidence="2 3">CBS 114405</strain>
    </source>
</reference>
<dbReference type="Proteomes" id="UP000019473">
    <property type="component" value="Unassembled WGS sequence"/>
</dbReference>
<dbReference type="HOGENOM" id="CLU_1360287_0_0_1"/>
<accession>W9VRW5</accession>
<feature type="region of interest" description="Disordered" evidence="1">
    <location>
        <begin position="148"/>
        <end position="201"/>
    </location>
</feature>
<dbReference type="GeneID" id="19183270"/>
<evidence type="ECO:0000313" key="3">
    <source>
        <dbReference type="Proteomes" id="UP000019473"/>
    </source>
</evidence>
<feature type="region of interest" description="Disordered" evidence="1">
    <location>
        <begin position="24"/>
        <end position="43"/>
    </location>
</feature>
<dbReference type="RefSeq" id="XP_007760885.1">
    <property type="nucleotide sequence ID" value="XM_007762695.1"/>
</dbReference>
<name>W9VRW5_9EURO</name>
<evidence type="ECO:0000256" key="1">
    <source>
        <dbReference type="SAM" id="MobiDB-lite"/>
    </source>
</evidence>
<sequence>MAMVAIGAAGGKSDGKDMFLAAIQEAAESSSPPAPTPTLSPRSSHSVILSKVVIVNHGTVQQQQPSSVAADSDTDVAHGLAHDYSSGLKRRTGNFSGNMSPVVAPSSSELRPAPEGGLDPISRVLYTYPPMCRSPAHPNVQQILERTQSQSKLPGLSQGGVPARSLYADSGYSDDQYSGILKSEPSSLRRVDSSNSGKEKK</sequence>
<protein>
    <submittedName>
        <fullName evidence="2">Uncharacterized protein</fullName>
    </submittedName>
</protein>
<proteinExistence type="predicted"/>
<dbReference type="EMBL" id="AMGW01000006">
    <property type="protein sequence ID" value="EXJ55775.1"/>
    <property type="molecule type" value="Genomic_DNA"/>
</dbReference>
<feature type="compositionally biased region" description="Polar residues" evidence="1">
    <location>
        <begin position="93"/>
        <end position="109"/>
    </location>
</feature>
<organism evidence="2 3">
    <name type="scientific">Cladophialophora yegresii CBS 114405</name>
    <dbReference type="NCBI Taxonomy" id="1182544"/>
    <lineage>
        <taxon>Eukaryota</taxon>
        <taxon>Fungi</taxon>
        <taxon>Dikarya</taxon>
        <taxon>Ascomycota</taxon>
        <taxon>Pezizomycotina</taxon>
        <taxon>Eurotiomycetes</taxon>
        <taxon>Chaetothyriomycetidae</taxon>
        <taxon>Chaetothyriales</taxon>
        <taxon>Herpotrichiellaceae</taxon>
        <taxon>Cladophialophora</taxon>
    </lineage>
</organism>
<dbReference type="VEuPathDB" id="FungiDB:A1O7_08705"/>
<keyword evidence="3" id="KW-1185">Reference proteome</keyword>
<dbReference type="STRING" id="1182544.W9VRW5"/>
<comment type="caution">
    <text evidence="2">The sequence shown here is derived from an EMBL/GenBank/DDBJ whole genome shotgun (WGS) entry which is preliminary data.</text>
</comment>
<feature type="region of interest" description="Disordered" evidence="1">
    <location>
        <begin position="84"/>
        <end position="115"/>
    </location>
</feature>